<name>A0A6I3XEL2_9BURK</name>
<dbReference type="InterPro" id="IPR000286">
    <property type="entry name" value="HDACs"/>
</dbReference>
<reference evidence="3 4" key="1">
    <citation type="submission" date="2019-11" db="EMBL/GenBank/DDBJ databases">
        <title>Draft Genome Sequences of Six Type Strains of the Genus Massilia.</title>
        <authorList>
            <person name="Miess H."/>
            <person name="Frediansyah A."/>
            <person name="Goeker M."/>
            <person name="Gross H."/>
        </authorList>
    </citation>
    <scope>NUCLEOTIDE SEQUENCE [LARGE SCALE GENOMIC DNA]</scope>
    <source>
        <strain evidence="3 4">DSM 17513</strain>
    </source>
</reference>
<dbReference type="InterPro" id="IPR023696">
    <property type="entry name" value="Ureohydrolase_dom_sf"/>
</dbReference>
<dbReference type="PANTHER" id="PTHR10625:SF10">
    <property type="entry name" value="HISTONE DEACETYLASE HDAC1"/>
    <property type="match status" value="1"/>
</dbReference>
<dbReference type="Gene3D" id="3.40.800.20">
    <property type="entry name" value="Histone deacetylase domain"/>
    <property type="match status" value="1"/>
</dbReference>
<evidence type="ECO:0000313" key="4">
    <source>
        <dbReference type="Proteomes" id="UP000431684"/>
    </source>
</evidence>
<dbReference type="SUPFAM" id="SSF52768">
    <property type="entry name" value="Arginase/deacetylase"/>
    <property type="match status" value="1"/>
</dbReference>
<protein>
    <submittedName>
        <fullName evidence="3">Histone deacetylase family protein</fullName>
    </submittedName>
</protein>
<dbReference type="InterPro" id="IPR037138">
    <property type="entry name" value="His_deacetylse_dom_sf"/>
</dbReference>
<dbReference type="CDD" id="cd11599">
    <property type="entry name" value="HDAC_classII_2"/>
    <property type="match status" value="1"/>
</dbReference>
<evidence type="ECO:0000259" key="2">
    <source>
        <dbReference type="Pfam" id="PF00850"/>
    </source>
</evidence>
<keyword evidence="4" id="KW-1185">Reference proteome</keyword>
<dbReference type="PRINTS" id="PR01270">
    <property type="entry name" value="HDASUPER"/>
</dbReference>
<organism evidence="3 4">
    <name type="scientific">Pseudoduganella dura</name>
    <dbReference type="NCBI Taxonomy" id="321982"/>
    <lineage>
        <taxon>Bacteria</taxon>
        <taxon>Pseudomonadati</taxon>
        <taxon>Pseudomonadota</taxon>
        <taxon>Betaproteobacteria</taxon>
        <taxon>Burkholderiales</taxon>
        <taxon>Oxalobacteraceae</taxon>
        <taxon>Telluria group</taxon>
        <taxon>Pseudoduganella</taxon>
    </lineage>
</organism>
<dbReference type="GO" id="GO:0004407">
    <property type="term" value="F:histone deacetylase activity"/>
    <property type="evidence" value="ECO:0007669"/>
    <property type="project" value="TreeGrafter"/>
</dbReference>
<dbReference type="RefSeq" id="WP_155708827.1">
    <property type="nucleotide sequence ID" value="NZ_BMWU01000009.1"/>
</dbReference>
<dbReference type="OrthoDB" id="9808367at2"/>
<comment type="caution">
    <text evidence="3">The sequence shown here is derived from an EMBL/GenBank/DDBJ whole genome shotgun (WGS) entry which is preliminary data.</text>
</comment>
<feature type="domain" description="Histone deacetylase" evidence="2">
    <location>
        <begin position="24"/>
        <end position="311"/>
    </location>
</feature>
<accession>A0A6I3XEL2</accession>
<dbReference type="PANTHER" id="PTHR10625">
    <property type="entry name" value="HISTONE DEACETYLASE HDAC1-RELATED"/>
    <property type="match status" value="1"/>
</dbReference>
<evidence type="ECO:0000256" key="1">
    <source>
        <dbReference type="ARBA" id="ARBA00005947"/>
    </source>
</evidence>
<proteinExistence type="inferred from homology"/>
<dbReference type="EMBL" id="WNWM01000002">
    <property type="protein sequence ID" value="MUI12950.1"/>
    <property type="molecule type" value="Genomic_DNA"/>
</dbReference>
<dbReference type="InterPro" id="IPR023801">
    <property type="entry name" value="His_deacetylse_dom"/>
</dbReference>
<dbReference type="Pfam" id="PF00850">
    <property type="entry name" value="Hist_deacetyl"/>
    <property type="match status" value="1"/>
</dbReference>
<evidence type="ECO:0000313" key="3">
    <source>
        <dbReference type="EMBL" id="MUI12950.1"/>
    </source>
</evidence>
<gene>
    <name evidence="3" type="ORF">GJV26_10835</name>
</gene>
<dbReference type="GO" id="GO:0040029">
    <property type="term" value="P:epigenetic regulation of gene expression"/>
    <property type="evidence" value="ECO:0007669"/>
    <property type="project" value="TreeGrafter"/>
</dbReference>
<sequence>MAFAPRTLVMFHPDCLEHRPGPGHPESPERLHAVMRALWQPEFARLAWREAPRGTREQVLLVHDADYVDSVAALVPGHGVAVLDGGDTVMSPRSLDAAMRCVGAACAGVDAVLAGEADNVFCATRPCGHHAEPDRAMGFCIFNQVAIAAMHALHAHGLARVAVIDFDVHHGNGTQAAFHHEPRLFFGSSHQWPLYPGTGAAGEHGGSGNIVNVPLPPGCGSQAFRNGVAMRLLPALRAFAPELILVSAGFDAHRLDPLAQMELDDDDFGWITREVMAIAADVCGGRIVSVLEGGYSGAGLAGGCAAHVRALLGEGAAGSAGASAEAPVQASGDA</sequence>
<dbReference type="AlphaFoldDB" id="A0A6I3XEL2"/>
<dbReference type="Proteomes" id="UP000431684">
    <property type="component" value="Unassembled WGS sequence"/>
</dbReference>
<comment type="similarity">
    <text evidence="1">Belongs to the histone deacetylase family.</text>
</comment>